<evidence type="ECO:0000259" key="7">
    <source>
        <dbReference type="PROSITE" id="PS50110"/>
    </source>
</evidence>
<comment type="catalytic activity">
    <reaction evidence="1">
        <text>ATP + protein L-histidine = ADP + protein N-phospho-L-histidine.</text>
        <dbReference type="EC" id="2.7.13.3"/>
    </reaction>
</comment>
<comment type="caution">
    <text evidence="9">The sequence shown here is derived from an EMBL/GenBank/DDBJ whole genome shotgun (WGS) entry which is preliminary data.</text>
</comment>
<dbReference type="Gene3D" id="3.40.50.2300">
    <property type="match status" value="1"/>
</dbReference>
<dbReference type="EC" id="2.7.13.3" evidence="2"/>
<dbReference type="PROSITE" id="PS50110">
    <property type="entry name" value="RESPONSE_REGULATORY"/>
    <property type="match status" value="1"/>
</dbReference>
<organism evidence="9 10">
    <name type="scientific">Sphingomonas arvum</name>
    <dbReference type="NCBI Taxonomy" id="2992113"/>
    <lineage>
        <taxon>Bacteria</taxon>
        <taxon>Pseudomonadati</taxon>
        <taxon>Pseudomonadota</taxon>
        <taxon>Alphaproteobacteria</taxon>
        <taxon>Sphingomonadales</taxon>
        <taxon>Sphingomonadaceae</taxon>
        <taxon>Sphingomonas</taxon>
    </lineage>
</organism>
<keyword evidence="10" id="KW-1185">Reference proteome</keyword>
<keyword evidence="5" id="KW-0175">Coiled coil</keyword>
<evidence type="ECO:0000313" key="10">
    <source>
        <dbReference type="Proteomes" id="UP001526246"/>
    </source>
</evidence>
<dbReference type="SMART" id="SM00388">
    <property type="entry name" value="HisKA"/>
    <property type="match status" value="1"/>
</dbReference>
<dbReference type="InterPro" id="IPR035965">
    <property type="entry name" value="PAS-like_dom_sf"/>
</dbReference>
<dbReference type="InterPro" id="IPR011006">
    <property type="entry name" value="CheY-like_superfamily"/>
</dbReference>
<feature type="domain" description="Response regulatory" evidence="7">
    <location>
        <begin position="557"/>
        <end position="673"/>
    </location>
</feature>
<dbReference type="SMART" id="SM00387">
    <property type="entry name" value="HATPase_c"/>
    <property type="match status" value="1"/>
</dbReference>
<dbReference type="InterPro" id="IPR001610">
    <property type="entry name" value="PAC"/>
</dbReference>
<protein>
    <recommendedName>
        <fullName evidence="2">histidine kinase</fullName>
        <ecNumber evidence="2">2.7.13.3</ecNumber>
    </recommendedName>
</protein>
<dbReference type="Proteomes" id="UP001526246">
    <property type="component" value="Unassembled WGS sequence"/>
</dbReference>
<dbReference type="PANTHER" id="PTHR43065:SF42">
    <property type="entry name" value="TWO-COMPONENT SENSOR PPRA"/>
    <property type="match status" value="1"/>
</dbReference>
<dbReference type="InterPro" id="IPR000700">
    <property type="entry name" value="PAS-assoc_C"/>
</dbReference>
<evidence type="ECO:0000256" key="4">
    <source>
        <dbReference type="PROSITE-ProRule" id="PRU00169"/>
    </source>
</evidence>
<evidence type="ECO:0000259" key="8">
    <source>
        <dbReference type="PROSITE" id="PS50113"/>
    </source>
</evidence>
<name>A0ABT3JB88_9SPHN</name>
<evidence type="ECO:0000256" key="2">
    <source>
        <dbReference type="ARBA" id="ARBA00012438"/>
    </source>
</evidence>
<dbReference type="PRINTS" id="PR00344">
    <property type="entry name" value="BCTRLSENSOR"/>
</dbReference>
<feature type="domain" description="PAC" evidence="8">
    <location>
        <begin position="222"/>
        <end position="274"/>
    </location>
</feature>
<dbReference type="Gene3D" id="3.30.450.20">
    <property type="entry name" value="PAS domain"/>
    <property type="match status" value="2"/>
</dbReference>
<dbReference type="Pfam" id="PF00512">
    <property type="entry name" value="HisKA"/>
    <property type="match status" value="1"/>
</dbReference>
<accession>A0ABT3JB88</accession>
<feature type="domain" description="Histidine kinase" evidence="6">
    <location>
        <begin position="312"/>
        <end position="535"/>
    </location>
</feature>
<evidence type="ECO:0000256" key="1">
    <source>
        <dbReference type="ARBA" id="ARBA00000085"/>
    </source>
</evidence>
<dbReference type="EMBL" id="JAPDOB010000001">
    <property type="protein sequence ID" value="MCW3796326.1"/>
    <property type="molecule type" value="Genomic_DNA"/>
</dbReference>
<dbReference type="PROSITE" id="PS50113">
    <property type="entry name" value="PAC"/>
    <property type="match status" value="2"/>
</dbReference>
<dbReference type="CDD" id="cd00130">
    <property type="entry name" value="PAS"/>
    <property type="match status" value="1"/>
</dbReference>
<evidence type="ECO:0000256" key="3">
    <source>
        <dbReference type="ARBA" id="ARBA00022553"/>
    </source>
</evidence>
<dbReference type="SUPFAM" id="SSF47384">
    <property type="entry name" value="Homodimeric domain of signal transducing histidine kinase"/>
    <property type="match status" value="1"/>
</dbReference>
<dbReference type="Pfam" id="PF08447">
    <property type="entry name" value="PAS_3"/>
    <property type="match status" value="1"/>
</dbReference>
<evidence type="ECO:0000313" key="9">
    <source>
        <dbReference type="EMBL" id="MCW3796326.1"/>
    </source>
</evidence>
<reference evidence="9 10" key="1">
    <citation type="submission" date="2022-10" db="EMBL/GenBank/DDBJ databases">
        <title>Sphingomonas sp.</title>
        <authorList>
            <person name="Jin C."/>
        </authorList>
    </citation>
    <scope>NUCLEOTIDE SEQUENCE [LARGE SCALE GENOMIC DNA]</scope>
    <source>
        <strain evidence="9 10">BN140010</strain>
    </source>
</reference>
<dbReference type="InterPro" id="IPR036890">
    <property type="entry name" value="HATPase_C_sf"/>
</dbReference>
<feature type="domain" description="PAC" evidence="8">
    <location>
        <begin position="107"/>
        <end position="159"/>
    </location>
</feature>
<dbReference type="Gene3D" id="3.30.565.10">
    <property type="entry name" value="Histidine kinase-like ATPase, C-terminal domain"/>
    <property type="match status" value="1"/>
</dbReference>
<dbReference type="InterPro" id="IPR003594">
    <property type="entry name" value="HATPase_dom"/>
</dbReference>
<dbReference type="SUPFAM" id="SSF55874">
    <property type="entry name" value="ATPase domain of HSP90 chaperone/DNA topoisomerase II/histidine kinase"/>
    <property type="match status" value="1"/>
</dbReference>
<dbReference type="PANTHER" id="PTHR43065">
    <property type="entry name" value="SENSOR HISTIDINE KINASE"/>
    <property type="match status" value="1"/>
</dbReference>
<keyword evidence="9" id="KW-0067">ATP-binding</keyword>
<gene>
    <name evidence="9" type="ORF">OMW55_00685</name>
</gene>
<feature type="coiled-coil region" evidence="5">
    <location>
        <begin position="262"/>
        <end position="303"/>
    </location>
</feature>
<dbReference type="SUPFAM" id="SSF52172">
    <property type="entry name" value="CheY-like"/>
    <property type="match status" value="1"/>
</dbReference>
<dbReference type="InterPro" id="IPR000014">
    <property type="entry name" value="PAS"/>
</dbReference>
<dbReference type="Pfam" id="PF02518">
    <property type="entry name" value="HATPase_c"/>
    <property type="match status" value="1"/>
</dbReference>
<dbReference type="NCBIfam" id="TIGR00229">
    <property type="entry name" value="sensory_box"/>
    <property type="match status" value="1"/>
</dbReference>
<dbReference type="RefSeq" id="WP_264880084.1">
    <property type="nucleotide sequence ID" value="NZ_JAPDOB010000001.1"/>
</dbReference>
<dbReference type="Pfam" id="PF00072">
    <property type="entry name" value="Response_reg"/>
    <property type="match status" value="1"/>
</dbReference>
<proteinExistence type="predicted"/>
<dbReference type="InterPro" id="IPR036097">
    <property type="entry name" value="HisK_dim/P_sf"/>
</dbReference>
<evidence type="ECO:0000259" key="6">
    <source>
        <dbReference type="PROSITE" id="PS50109"/>
    </source>
</evidence>
<dbReference type="Gene3D" id="2.10.70.100">
    <property type="match status" value="1"/>
</dbReference>
<dbReference type="InterPro" id="IPR013655">
    <property type="entry name" value="PAS_fold_3"/>
</dbReference>
<dbReference type="SUPFAM" id="SSF55785">
    <property type="entry name" value="PYP-like sensor domain (PAS domain)"/>
    <property type="match status" value="2"/>
</dbReference>
<keyword evidence="3 4" id="KW-0597">Phosphoprotein</keyword>
<dbReference type="InterPro" id="IPR005467">
    <property type="entry name" value="His_kinase_dom"/>
</dbReference>
<dbReference type="CDD" id="cd00082">
    <property type="entry name" value="HisKA"/>
    <property type="match status" value="1"/>
</dbReference>
<dbReference type="InterPro" id="IPR003661">
    <property type="entry name" value="HisK_dim/P_dom"/>
</dbReference>
<dbReference type="GO" id="GO:0005524">
    <property type="term" value="F:ATP binding"/>
    <property type="evidence" value="ECO:0007669"/>
    <property type="project" value="UniProtKB-KW"/>
</dbReference>
<dbReference type="PROSITE" id="PS50109">
    <property type="entry name" value="HIS_KIN"/>
    <property type="match status" value="1"/>
</dbReference>
<dbReference type="InterPro" id="IPR004358">
    <property type="entry name" value="Sig_transdc_His_kin-like_C"/>
</dbReference>
<dbReference type="SMART" id="SM00086">
    <property type="entry name" value="PAC"/>
    <property type="match status" value="2"/>
</dbReference>
<dbReference type="SMART" id="SM00448">
    <property type="entry name" value="REC"/>
    <property type="match status" value="1"/>
</dbReference>
<keyword evidence="9" id="KW-0547">Nucleotide-binding</keyword>
<feature type="modified residue" description="4-aspartylphosphate" evidence="4">
    <location>
        <position position="608"/>
    </location>
</feature>
<sequence length="678" mass="73888">MFFAERGGAMNLQSTLPPGEPNAERLKELEERLSISLAAAGAVGSWDWDILNRRVYFDARLANFQGITALDAAKGLPAKDFFSAIHPDDAPRIRVAVSGMLHGAEVFFKSYRMIAPDGSLRWVEAHGRCSFGEHEQPERFSGILVDITARQRVEERLRIAQTAGGVGTFEYVQGFPTATVSEQFCQLLGLDPSPVVPIATINALVVDGSRPLLESRPVRTLGSHEYAIRRADTGELRWIARRGELLPEAEGAARQIGVIFDISDLKQTQQQLNELNRNLESRVQEEIQSRQRVEERLRQAQKMEAIGQLTGGIAHDFNNLLTVIIGNVDMARRRLGAASDERVERALANALKSSERAASLTQRLLAFSRRQPLEPTALDVARLVQGMFDLLNRSIGEQIELRTDFQADLWTIEADANQLESAILNMAVNARDAMDHRGTLLIQAENVSLQEAEETGSLASGDYVRLVVSDTGCGMPAEVIERAFDPFFTTKEVGKGTGLGLSMVFGFVRQSGGDVRISSLPGAGTSMELLLPRSLHAVQSAANMLARDVAASRRSGTILVVEDDDDVRLFASEGLRDLGYEVLQASGGAEALTVLGERGGQVDLLLTDVVMPGMTGRELVQQAIRLNPEVKVLHMSGYPGEVITSGGRIEDGVALLSKPFTLQALAARVEEMLARDGG</sequence>
<dbReference type="Gene3D" id="1.10.287.130">
    <property type="match status" value="1"/>
</dbReference>
<evidence type="ECO:0000256" key="5">
    <source>
        <dbReference type="SAM" id="Coils"/>
    </source>
</evidence>
<dbReference type="InterPro" id="IPR001789">
    <property type="entry name" value="Sig_transdc_resp-reg_receiver"/>
</dbReference>